<dbReference type="STRING" id="349163.Acry_2374"/>
<protein>
    <recommendedName>
        <fullName evidence="4">Lipoprotein</fullName>
    </recommendedName>
</protein>
<evidence type="ECO:0000313" key="3">
    <source>
        <dbReference type="Proteomes" id="UP000000245"/>
    </source>
</evidence>
<evidence type="ECO:0000256" key="1">
    <source>
        <dbReference type="SAM" id="SignalP"/>
    </source>
</evidence>
<evidence type="ECO:0000313" key="2">
    <source>
        <dbReference type="EMBL" id="ABQ31568.1"/>
    </source>
</evidence>
<dbReference type="PROSITE" id="PS51257">
    <property type="entry name" value="PROKAR_LIPOPROTEIN"/>
    <property type="match status" value="1"/>
</dbReference>
<dbReference type="Proteomes" id="UP000000245">
    <property type="component" value="Chromosome"/>
</dbReference>
<keyword evidence="3" id="KW-1185">Reference proteome</keyword>
<dbReference type="KEGG" id="acr:Acry_2374"/>
<reference evidence="2 3" key="1">
    <citation type="submission" date="2007-05" db="EMBL/GenBank/DDBJ databases">
        <title>Complete sequence of chromosome of Acidiphilium cryptum JF-5.</title>
        <authorList>
            <consortium name="US DOE Joint Genome Institute"/>
            <person name="Copeland A."/>
            <person name="Lucas S."/>
            <person name="Lapidus A."/>
            <person name="Barry K."/>
            <person name="Detter J.C."/>
            <person name="Glavina del Rio T."/>
            <person name="Hammon N."/>
            <person name="Israni S."/>
            <person name="Dalin E."/>
            <person name="Tice H."/>
            <person name="Pitluck S."/>
            <person name="Sims D."/>
            <person name="Brettin T."/>
            <person name="Bruce D."/>
            <person name="Han C."/>
            <person name="Schmutz J."/>
            <person name="Larimer F."/>
            <person name="Land M."/>
            <person name="Hauser L."/>
            <person name="Kyrpides N."/>
            <person name="Kim E."/>
            <person name="Magnuson T."/>
            <person name="Richardson P."/>
        </authorList>
    </citation>
    <scope>NUCLEOTIDE SEQUENCE [LARGE SCALE GENOMIC DNA]</scope>
    <source>
        <strain evidence="2 3">JF-5</strain>
    </source>
</reference>
<organism evidence="2 3">
    <name type="scientific">Acidiphilium cryptum (strain JF-5)</name>
    <dbReference type="NCBI Taxonomy" id="349163"/>
    <lineage>
        <taxon>Bacteria</taxon>
        <taxon>Pseudomonadati</taxon>
        <taxon>Pseudomonadota</taxon>
        <taxon>Alphaproteobacteria</taxon>
        <taxon>Acetobacterales</taxon>
        <taxon>Acidocellaceae</taxon>
        <taxon>Acidiphilium</taxon>
    </lineage>
</organism>
<feature type="signal peptide" evidence="1">
    <location>
        <begin position="1"/>
        <end position="26"/>
    </location>
</feature>
<gene>
    <name evidence="2" type="ordered locus">Acry_2374</name>
</gene>
<dbReference type="HOGENOM" id="CLU_2128024_0_0_5"/>
<sequence length="118" mass="12877">MRRKLVLAAPVVALVLAGCAVGPSLAERMSAYVGRPESALVAALGVPDRKITVDGKTYFAYVERSYSYQPGFVPPYPGFYGPYYGPFFQPDTYTRQCTVTFALEGGMVKSFTLRGNDC</sequence>
<accession>A5G136</accession>
<proteinExistence type="predicted"/>
<evidence type="ECO:0008006" key="4">
    <source>
        <dbReference type="Google" id="ProtNLM"/>
    </source>
</evidence>
<name>A5G136_ACICJ</name>
<dbReference type="AlphaFoldDB" id="A5G136"/>
<dbReference type="RefSeq" id="WP_007423439.1">
    <property type="nucleotide sequence ID" value="NC_009484.1"/>
</dbReference>
<dbReference type="eggNOG" id="ENOG502ZSIH">
    <property type="taxonomic scope" value="Bacteria"/>
</dbReference>
<dbReference type="EMBL" id="CP000697">
    <property type="protein sequence ID" value="ABQ31568.1"/>
    <property type="molecule type" value="Genomic_DNA"/>
</dbReference>
<feature type="chain" id="PRO_5002683157" description="Lipoprotein" evidence="1">
    <location>
        <begin position="27"/>
        <end position="118"/>
    </location>
</feature>
<keyword evidence="1" id="KW-0732">Signal</keyword>